<proteinExistence type="predicted"/>
<dbReference type="EnsemblPlants" id="PGSC0003DMT400096506">
    <property type="protein sequence ID" value="PGSC0003DMT400096506"/>
    <property type="gene ID" value="PGSC0003DMG400046077"/>
</dbReference>
<reference evidence="2" key="1">
    <citation type="journal article" date="2011" name="Nature">
        <title>Genome sequence and analysis of the tuber crop potato.</title>
        <authorList>
            <consortium name="The Potato Genome Sequencing Consortium"/>
        </authorList>
    </citation>
    <scope>NUCLEOTIDE SEQUENCE [LARGE SCALE GENOMIC DNA]</scope>
    <source>
        <strain evidence="2">cv. DM1-3 516 R44</strain>
    </source>
</reference>
<sequence>MVGGGSLKHGEEEEKIYENIAKLHLNFRRANPCSPNDVSDSPRGLPIADLSNLSENFEPILSTWLDKRLQVETCHPERRLRELNSMRMQLHPGAKLPNFLQLVGKARVKAKYLRHRRPALTMTASTPLSSPLLRAMVSTRSTRL</sequence>
<dbReference type="Gramene" id="PGSC0003DMT400096506">
    <property type="protein sequence ID" value="PGSC0003DMT400096506"/>
    <property type="gene ID" value="PGSC0003DMG400046077"/>
</dbReference>
<dbReference type="HOGENOM" id="CLU_1799860_0_0_1"/>
<dbReference type="Proteomes" id="UP000011115">
    <property type="component" value="Unassembled WGS sequence"/>
</dbReference>
<organism evidence="1 2">
    <name type="scientific">Solanum tuberosum</name>
    <name type="common">Potato</name>
    <dbReference type="NCBI Taxonomy" id="4113"/>
    <lineage>
        <taxon>Eukaryota</taxon>
        <taxon>Viridiplantae</taxon>
        <taxon>Streptophyta</taxon>
        <taxon>Embryophyta</taxon>
        <taxon>Tracheophyta</taxon>
        <taxon>Spermatophyta</taxon>
        <taxon>Magnoliopsida</taxon>
        <taxon>eudicotyledons</taxon>
        <taxon>Gunneridae</taxon>
        <taxon>Pentapetalae</taxon>
        <taxon>asterids</taxon>
        <taxon>lamiids</taxon>
        <taxon>Solanales</taxon>
        <taxon>Solanaceae</taxon>
        <taxon>Solanoideae</taxon>
        <taxon>Solaneae</taxon>
        <taxon>Solanum</taxon>
    </lineage>
</organism>
<accession>M1DYL3</accession>
<reference evidence="1" key="2">
    <citation type="submission" date="2015-06" db="UniProtKB">
        <authorList>
            <consortium name="EnsemblPlants"/>
        </authorList>
    </citation>
    <scope>IDENTIFICATION</scope>
    <source>
        <strain evidence="1">DM1-3 516 R44</strain>
    </source>
</reference>
<dbReference type="PaxDb" id="4113-PGSC0003DMT400096506"/>
<evidence type="ECO:0000313" key="2">
    <source>
        <dbReference type="Proteomes" id="UP000011115"/>
    </source>
</evidence>
<keyword evidence="2" id="KW-1185">Reference proteome</keyword>
<name>M1DYL3_SOLTU</name>
<protein>
    <submittedName>
        <fullName evidence="1">Uncharacterized protein</fullName>
    </submittedName>
</protein>
<evidence type="ECO:0000313" key="1">
    <source>
        <dbReference type="EnsemblPlants" id="PGSC0003DMT400096506"/>
    </source>
</evidence>
<dbReference type="AlphaFoldDB" id="M1DYL3"/>
<dbReference type="InParanoid" id="M1DYL3"/>